<evidence type="ECO:0000259" key="3">
    <source>
        <dbReference type="Pfam" id="PF08263"/>
    </source>
</evidence>
<evidence type="ECO:0000256" key="2">
    <source>
        <dbReference type="ARBA" id="ARBA00022737"/>
    </source>
</evidence>
<dbReference type="EMBL" id="JAUJYO010000019">
    <property type="protein sequence ID" value="KAK1287733.1"/>
    <property type="molecule type" value="Genomic_DNA"/>
</dbReference>
<dbReference type="GO" id="GO:0016301">
    <property type="term" value="F:kinase activity"/>
    <property type="evidence" value="ECO:0007669"/>
    <property type="project" value="UniProtKB-KW"/>
</dbReference>
<reference evidence="4" key="2">
    <citation type="submission" date="2023-06" db="EMBL/GenBank/DDBJ databases">
        <authorList>
            <person name="Ma L."/>
            <person name="Liu K.-W."/>
            <person name="Li Z."/>
            <person name="Hsiao Y.-Y."/>
            <person name="Qi Y."/>
            <person name="Fu T."/>
            <person name="Tang G."/>
            <person name="Zhang D."/>
            <person name="Sun W.-H."/>
            <person name="Liu D.-K."/>
            <person name="Li Y."/>
            <person name="Chen G.-Z."/>
            <person name="Liu X.-D."/>
            <person name="Liao X.-Y."/>
            <person name="Jiang Y.-T."/>
            <person name="Yu X."/>
            <person name="Hao Y."/>
            <person name="Huang J."/>
            <person name="Zhao X.-W."/>
            <person name="Ke S."/>
            <person name="Chen Y.-Y."/>
            <person name="Wu W.-L."/>
            <person name="Hsu J.-L."/>
            <person name="Lin Y.-F."/>
            <person name="Huang M.-D."/>
            <person name="Li C.-Y."/>
            <person name="Huang L."/>
            <person name="Wang Z.-W."/>
            <person name="Zhao X."/>
            <person name="Zhong W.-Y."/>
            <person name="Peng D.-H."/>
            <person name="Ahmad S."/>
            <person name="Lan S."/>
            <person name="Zhang J.-S."/>
            <person name="Tsai W.-C."/>
            <person name="Van De Peer Y."/>
            <person name="Liu Z.-J."/>
        </authorList>
    </citation>
    <scope>NUCLEOTIDE SEQUENCE</scope>
    <source>
        <strain evidence="4">CP</strain>
        <tissue evidence="4">Leaves</tissue>
    </source>
</reference>
<reference evidence="4" key="1">
    <citation type="journal article" date="2023" name="Nat. Commun.">
        <title>Diploid and tetraploid genomes of Acorus and the evolution of monocots.</title>
        <authorList>
            <person name="Ma L."/>
            <person name="Liu K.W."/>
            <person name="Li Z."/>
            <person name="Hsiao Y.Y."/>
            <person name="Qi Y."/>
            <person name="Fu T."/>
            <person name="Tang G.D."/>
            <person name="Zhang D."/>
            <person name="Sun W.H."/>
            <person name="Liu D.K."/>
            <person name="Li Y."/>
            <person name="Chen G.Z."/>
            <person name="Liu X.D."/>
            <person name="Liao X.Y."/>
            <person name="Jiang Y.T."/>
            <person name="Yu X."/>
            <person name="Hao Y."/>
            <person name="Huang J."/>
            <person name="Zhao X.W."/>
            <person name="Ke S."/>
            <person name="Chen Y.Y."/>
            <person name="Wu W.L."/>
            <person name="Hsu J.L."/>
            <person name="Lin Y.F."/>
            <person name="Huang M.D."/>
            <person name="Li C.Y."/>
            <person name="Huang L."/>
            <person name="Wang Z.W."/>
            <person name="Zhao X."/>
            <person name="Zhong W.Y."/>
            <person name="Peng D.H."/>
            <person name="Ahmad S."/>
            <person name="Lan S."/>
            <person name="Zhang J.S."/>
            <person name="Tsai W.C."/>
            <person name="Van de Peer Y."/>
            <person name="Liu Z.J."/>
        </authorList>
    </citation>
    <scope>NUCLEOTIDE SEQUENCE</scope>
    <source>
        <strain evidence="4">CP</strain>
    </source>
</reference>
<dbReference type="InterPro" id="IPR013210">
    <property type="entry name" value="LRR_N_plant-typ"/>
</dbReference>
<evidence type="ECO:0000256" key="1">
    <source>
        <dbReference type="ARBA" id="ARBA00022614"/>
    </source>
</evidence>
<protein>
    <submittedName>
        <fullName evidence="4">LRR receptor-like serine/threonine-protein kinase ERECTA</fullName>
    </submittedName>
</protein>
<name>A0AAV9CHN1_ACOCL</name>
<gene>
    <name evidence="4" type="primary">ERECTA</name>
    <name evidence="4" type="ORF">QJS10_CPB19g01885</name>
</gene>
<dbReference type="InterPro" id="IPR032675">
    <property type="entry name" value="LRR_dom_sf"/>
</dbReference>
<keyword evidence="1" id="KW-0433">Leucine-rich repeat</keyword>
<keyword evidence="4" id="KW-0808">Transferase</keyword>
<proteinExistence type="predicted"/>
<feature type="domain" description="Leucine-rich repeat-containing N-terminal plant-type" evidence="3">
    <location>
        <begin position="8"/>
        <end position="44"/>
    </location>
</feature>
<keyword evidence="5" id="KW-1185">Reference proteome</keyword>
<dbReference type="Proteomes" id="UP001180020">
    <property type="component" value="Unassembled WGS sequence"/>
</dbReference>
<keyword evidence="4" id="KW-0418">Kinase</keyword>
<evidence type="ECO:0000313" key="5">
    <source>
        <dbReference type="Proteomes" id="UP001180020"/>
    </source>
</evidence>
<dbReference type="Pfam" id="PF08263">
    <property type="entry name" value="LRRNT_2"/>
    <property type="match status" value="1"/>
</dbReference>
<keyword evidence="4" id="KW-0675">Receptor</keyword>
<accession>A0AAV9CHN1</accession>
<dbReference type="Gene3D" id="3.80.10.10">
    <property type="entry name" value="Ribonuclease Inhibitor"/>
    <property type="match status" value="1"/>
</dbReference>
<keyword evidence="2" id="KW-0677">Repeat</keyword>
<organism evidence="4 5">
    <name type="scientific">Acorus calamus</name>
    <name type="common">Sweet flag</name>
    <dbReference type="NCBI Taxonomy" id="4465"/>
    <lineage>
        <taxon>Eukaryota</taxon>
        <taxon>Viridiplantae</taxon>
        <taxon>Streptophyta</taxon>
        <taxon>Embryophyta</taxon>
        <taxon>Tracheophyta</taxon>
        <taxon>Spermatophyta</taxon>
        <taxon>Magnoliopsida</taxon>
        <taxon>Liliopsida</taxon>
        <taxon>Acoraceae</taxon>
        <taxon>Acorus</taxon>
    </lineage>
</organism>
<evidence type="ECO:0000313" key="4">
    <source>
        <dbReference type="EMBL" id="KAK1287733.1"/>
    </source>
</evidence>
<dbReference type="AlphaFoldDB" id="A0AAV9CHN1"/>
<comment type="caution">
    <text evidence="4">The sequence shown here is derived from an EMBL/GenBank/DDBJ whole genome shotgun (WGS) entry which is preliminary data.</text>
</comment>
<sequence>MASPRGGKTLLQMKKSFRDVDNVLYQWTDSASTDFCSWRGVICDNVTFNVAAL</sequence>